<dbReference type="AlphaFoldDB" id="D7CUX9"/>
<dbReference type="HAMAP" id="MF_00225">
    <property type="entry name" value="DHO_dh_type2"/>
    <property type="match status" value="1"/>
</dbReference>
<feature type="binding site" evidence="11">
    <location>
        <position position="221"/>
    </location>
    <ligand>
        <name>FMN</name>
        <dbReference type="ChEBI" id="CHEBI:58210"/>
    </ligand>
</feature>
<feature type="active site" description="Nucleophile" evidence="11">
    <location>
        <position position="183"/>
    </location>
</feature>
<dbReference type="NCBIfam" id="NF003645">
    <property type="entry name" value="PRK05286.1-2"/>
    <property type="match status" value="1"/>
</dbReference>
<dbReference type="Proteomes" id="UP000000379">
    <property type="component" value="Chromosome"/>
</dbReference>
<comment type="similarity">
    <text evidence="4 11">Belongs to the dihydroorotate dehydrogenase family. Type 2 subfamily.</text>
</comment>
<dbReference type="InterPro" id="IPR013785">
    <property type="entry name" value="Aldolase_TIM"/>
</dbReference>
<dbReference type="eggNOG" id="COG0167">
    <property type="taxonomic scope" value="Bacteria"/>
</dbReference>
<evidence type="ECO:0000313" key="13">
    <source>
        <dbReference type="EMBL" id="ADI15806.1"/>
    </source>
</evidence>
<dbReference type="NCBIfam" id="TIGR01036">
    <property type="entry name" value="pyrD_sub2"/>
    <property type="match status" value="1"/>
</dbReference>
<dbReference type="HOGENOM" id="CLU_013640_2_0_0"/>
<feature type="binding site" evidence="11">
    <location>
        <position position="147"/>
    </location>
    <ligand>
        <name>FMN</name>
        <dbReference type="ChEBI" id="CHEBI:58210"/>
    </ligand>
</feature>
<feature type="binding site" evidence="11">
    <location>
        <position position="185"/>
    </location>
    <ligand>
        <name>substrate</name>
    </ligand>
</feature>
<dbReference type="InterPro" id="IPR005719">
    <property type="entry name" value="Dihydroorotate_DH_2"/>
</dbReference>
<dbReference type="PANTHER" id="PTHR48109">
    <property type="entry name" value="DIHYDROOROTATE DEHYDROGENASE (QUINONE), MITOCHONDRIAL-RELATED"/>
    <property type="match status" value="1"/>
</dbReference>
<dbReference type="GO" id="GO:0044205">
    <property type="term" value="P:'de novo' UMP biosynthetic process"/>
    <property type="evidence" value="ECO:0007669"/>
    <property type="project" value="UniProtKB-UniRule"/>
</dbReference>
<evidence type="ECO:0000256" key="11">
    <source>
        <dbReference type="HAMAP-Rule" id="MF_00225"/>
    </source>
</evidence>
<reference evidence="13 14" key="2">
    <citation type="journal article" date="2011" name="Stand. Genomic Sci.">
        <title>Complete genome sequence of Truepera radiovictrix type strain (RQ-24).</title>
        <authorList>
            <person name="Ivanova N."/>
            <person name="Rohde C."/>
            <person name="Munk C."/>
            <person name="Nolan M."/>
            <person name="Lucas S."/>
            <person name="Del Rio T.G."/>
            <person name="Tice H."/>
            <person name="Deshpande S."/>
            <person name="Cheng J.F."/>
            <person name="Tapia R."/>
            <person name="Han C."/>
            <person name="Goodwin L."/>
            <person name="Pitluck S."/>
            <person name="Liolios K."/>
            <person name="Mavromatis K."/>
            <person name="Mikhailova N."/>
            <person name="Pati A."/>
            <person name="Chen A."/>
            <person name="Palaniappan K."/>
            <person name="Land M."/>
            <person name="Hauser L."/>
            <person name="Chang Y.J."/>
            <person name="Jeffries C.D."/>
            <person name="Brambilla E."/>
            <person name="Rohde M."/>
            <person name="Goker M."/>
            <person name="Tindall B.J."/>
            <person name="Woyke T."/>
            <person name="Bristow J."/>
            <person name="Eisen J.A."/>
            <person name="Markowitz V."/>
            <person name="Hugenholtz P."/>
            <person name="Kyrpides N.C."/>
            <person name="Klenk H.P."/>
            <person name="Lapidus A."/>
        </authorList>
    </citation>
    <scope>NUCLEOTIDE SEQUENCE [LARGE SCALE GENOMIC DNA]</scope>
    <source>
        <strain evidence="14">DSM 17093 / CIP 108686 / LMG 22925 / RQ-24</strain>
    </source>
</reference>
<evidence type="ECO:0000256" key="8">
    <source>
        <dbReference type="ARBA" id="ARBA00023002"/>
    </source>
</evidence>
<organism evidence="13 14">
    <name type="scientific">Truepera radiovictrix (strain DSM 17093 / CIP 108686 / LMG 22925 / RQ-24)</name>
    <dbReference type="NCBI Taxonomy" id="649638"/>
    <lineage>
        <taxon>Bacteria</taxon>
        <taxon>Thermotogati</taxon>
        <taxon>Deinococcota</taxon>
        <taxon>Deinococci</taxon>
        <taxon>Trueperales</taxon>
        <taxon>Trueperaceae</taxon>
        <taxon>Truepera</taxon>
    </lineage>
</organism>
<dbReference type="PROSITE" id="PS00911">
    <property type="entry name" value="DHODEHASE_1"/>
    <property type="match status" value="1"/>
</dbReference>
<evidence type="ECO:0000256" key="6">
    <source>
        <dbReference type="ARBA" id="ARBA00022643"/>
    </source>
</evidence>
<dbReference type="PANTHER" id="PTHR48109:SF4">
    <property type="entry name" value="DIHYDROOROTATE DEHYDROGENASE (QUINONE), MITOCHONDRIAL"/>
    <property type="match status" value="1"/>
</dbReference>
<evidence type="ECO:0000256" key="4">
    <source>
        <dbReference type="ARBA" id="ARBA00005359"/>
    </source>
</evidence>
<dbReference type="OrthoDB" id="9802377at2"/>
<keyword evidence="14" id="KW-1185">Reference proteome</keyword>
<dbReference type="SUPFAM" id="SSF51395">
    <property type="entry name" value="FMN-linked oxidoreductases"/>
    <property type="match status" value="1"/>
</dbReference>
<feature type="binding site" evidence="11">
    <location>
        <begin position="319"/>
        <end position="320"/>
    </location>
    <ligand>
        <name>FMN</name>
        <dbReference type="ChEBI" id="CHEBI:58210"/>
    </ligand>
</feature>
<feature type="domain" description="Dihydroorotate dehydrogenase catalytic" evidence="12">
    <location>
        <begin position="49"/>
        <end position="341"/>
    </location>
</feature>
<comment type="pathway">
    <text evidence="3 11">Pyrimidine metabolism; UMP biosynthesis via de novo pathway; orotate from (S)-dihydroorotate (quinone route): step 1/1.</text>
</comment>
<evidence type="ECO:0000256" key="1">
    <source>
        <dbReference type="ARBA" id="ARBA00003125"/>
    </source>
</evidence>
<keyword evidence="7 11" id="KW-0665">Pyrimidine biosynthesis</keyword>
<dbReference type="UniPathway" id="UPA00070">
    <property type="reaction ID" value="UER00946"/>
</dbReference>
<dbReference type="NCBIfam" id="NF003652">
    <property type="entry name" value="PRK05286.2-5"/>
    <property type="match status" value="1"/>
</dbReference>
<keyword evidence="11" id="KW-1003">Cell membrane</keyword>
<dbReference type="InterPro" id="IPR005720">
    <property type="entry name" value="Dihydroorotate_DH_cat"/>
</dbReference>
<name>D7CUX9_TRURR</name>
<dbReference type="Gene3D" id="3.20.20.70">
    <property type="entry name" value="Aldolase class I"/>
    <property type="match status" value="1"/>
</dbReference>
<feature type="binding site" evidence="11">
    <location>
        <position position="180"/>
    </location>
    <ligand>
        <name>substrate</name>
    </ligand>
</feature>
<dbReference type="Pfam" id="PF01180">
    <property type="entry name" value="DHO_dh"/>
    <property type="match status" value="1"/>
</dbReference>
<feature type="binding site" evidence="11">
    <location>
        <position position="180"/>
    </location>
    <ligand>
        <name>FMN</name>
        <dbReference type="ChEBI" id="CHEBI:58210"/>
    </ligand>
</feature>
<evidence type="ECO:0000256" key="2">
    <source>
        <dbReference type="ARBA" id="ARBA00004370"/>
    </source>
</evidence>
<protein>
    <recommendedName>
        <fullName evidence="11">Dihydroorotate dehydrogenase (quinone)</fullName>
        <ecNumber evidence="11">1.3.5.2</ecNumber>
    </recommendedName>
    <alternativeName>
        <fullName evidence="11">DHOdehase</fullName>
        <shortName evidence="11">DHOD</shortName>
        <shortName evidence="11">DHODase</shortName>
    </alternativeName>
    <alternativeName>
        <fullName evidence="11">Dihydroorotate oxidase</fullName>
    </alternativeName>
</protein>
<evidence type="ECO:0000259" key="12">
    <source>
        <dbReference type="Pfam" id="PF01180"/>
    </source>
</evidence>
<dbReference type="CDD" id="cd04738">
    <property type="entry name" value="DHOD_2_like"/>
    <property type="match status" value="1"/>
</dbReference>
<evidence type="ECO:0000313" key="14">
    <source>
        <dbReference type="Proteomes" id="UP000000379"/>
    </source>
</evidence>
<dbReference type="STRING" id="649638.Trad_2703"/>
<keyword evidence="6 11" id="KW-0288">FMN</keyword>
<feature type="binding site" evidence="11">
    <location>
        <position position="249"/>
    </location>
    <ligand>
        <name>FMN</name>
        <dbReference type="ChEBI" id="CHEBI:58210"/>
    </ligand>
</feature>
<accession>D7CUX9</accession>
<dbReference type="GO" id="GO:0005886">
    <property type="term" value="C:plasma membrane"/>
    <property type="evidence" value="ECO:0007669"/>
    <property type="project" value="UniProtKB-SubCell"/>
</dbReference>
<reference evidence="14" key="1">
    <citation type="submission" date="2010-05" db="EMBL/GenBank/DDBJ databases">
        <title>The complete genome of Truepera radiovictris DSM 17093.</title>
        <authorList>
            <consortium name="US DOE Joint Genome Institute (JGI-PGF)"/>
            <person name="Lucas S."/>
            <person name="Copeland A."/>
            <person name="Lapidus A."/>
            <person name="Glavina del Rio T."/>
            <person name="Dalin E."/>
            <person name="Tice H."/>
            <person name="Bruce D."/>
            <person name="Goodwin L."/>
            <person name="Pitluck S."/>
            <person name="Kyrpides N."/>
            <person name="Mavromatis K."/>
            <person name="Ovchinnikova G."/>
            <person name="Munk A.C."/>
            <person name="Detter J.C."/>
            <person name="Han C."/>
            <person name="Tapia R."/>
            <person name="Land M."/>
            <person name="Hauser L."/>
            <person name="Markowitz V."/>
            <person name="Cheng J.-F."/>
            <person name="Hugenholtz P."/>
            <person name="Woyke T."/>
            <person name="Wu D."/>
            <person name="Tindall B."/>
            <person name="Pomrenke H.G."/>
            <person name="Brambilla E."/>
            <person name="Klenk H.-P."/>
            <person name="Eisen J.A."/>
        </authorList>
    </citation>
    <scope>NUCLEOTIDE SEQUENCE [LARGE SCALE GENOMIC DNA]</scope>
    <source>
        <strain evidence="14">DSM 17093 / CIP 108686 / LMG 22925 / RQ-24</strain>
    </source>
</reference>
<comment type="cofactor">
    <cofactor evidence="11">
        <name>FMN</name>
        <dbReference type="ChEBI" id="CHEBI:58210"/>
    </cofactor>
    <text evidence="11">Binds 1 FMN per subunit.</text>
</comment>
<feature type="binding site" evidence="11">
    <location>
        <begin position="250"/>
        <end position="251"/>
    </location>
    <ligand>
        <name>substrate</name>
    </ligand>
</feature>
<dbReference type="InterPro" id="IPR001295">
    <property type="entry name" value="Dihydroorotate_DH_CS"/>
</dbReference>
<evidence type="ECO:0000256" key="9">
    <source>
        <dbReference type="ARBA" id="ARBA00023136"/>
    </source>
</evidence>
<keyword evidence="9 11" id="KW-0472">Membrane</keyword>
<dbReference type="PROSITE" id="PS00912">
    <property type="entry name" value="DHODEHASE_2"/>
    <property type="match status" value="1"/>
</dbReference>
<feature type="binding site" evidence="11">
    <location>
        <position position="90"/>
    </location>
    <ligand>
        <name>FMN</name>
        <dbReference type="ChEBI" id="CHEBI:58210"/>
    </ligand>
</feature>
<dbReference type="RefSeq" id="WP_013179166.1">
    <property type="nucleotide sequence ID" value="NC_014221.1"/>
</dbReference>
<feature type="binding site" evidence="11">
    <location>
        <position position="270"/>
    </location>
    <ligand>
        <name>FMN</name>
        <dbReference type="ChEBI" id="CHEBI:58210"/>
    </ligand>
</feature>
<dbReference type="GO" id="GO:0006207">
    <property type="term" value="P:'de novo' pyrimidine nucleobase biosynthetic process"/>
    <property type="evidence" value="ECO:0007669"/>
    <property type="project" value="UniProtKB-UniRule"/>
</dbReference>
<evidence type="ECO:0000256" key="10">
    <source>
        <dbReference type="ARBA" id="ARBA00048639"/>
    </source>
</evidence>
<evidence type="ECO:0000256" key="7">
    <source>
        <dbReference type="ARBA" id="ARBA00022975"/>
    </source>
</evidence>
<comment type="subunit">
    <text evidence="11">Monomer.</text>
</comment>
<dbReference type="GO" id="GO:0106430">
    <property type="term" value="F:dihydroorotate dehydrogenase (quinone) activity"/>
    <property type="evidence" value="ECO:0007669"/>
    <property type="project" value="UniProtKB-EC"/>
</dbReference>
<evidence type="ECO:0000256" key="5">
    <source>
        <dbReference type="ARBA" id="ARBA00022630"/>
    </source>
</evidence>
<gene>
    <name evidence="11" type="primary">pyrD</name>
    <name evidence="13" type="ordered locus">Trad_2703</name>
</gene>
<dbReference type="EC" id="1.3.5.2" evidence="11"/>
<keyword evidence="5 11" id="KW-0285">Flavoprotein</keyword>
<comment type="subcellular location">
    <subcellularLocation>
        <location evidence="11">Cell membrane</location>
        <topology evidence="11">Peripheral membrane protein</topology>
    </subcellularLocation>
    <subcellularLocation>
        <location evidence="2">Membrane</location>
    </subcellularLocation>
</comment>
<dbReference type="InterPro" id="IPR050074">
    <property type="entry name" value="DHO_dehydrogenase"/>
</dbReference>
<feature type="binding site" evidence="11">
    <location>
        <begin position="66"/>
        <end position="70"/>
    </location>
    <ligand>
        <name>FMN</name>
        <dbReference type="ChEBI" id="CHEBI:58210"/>
    </ligand>
</feature>
<comment type="catalytic activity">
    <reaction evidence="10 11">
        <text>(S)-dihydroorotate + a quinone = orotate + a quinol</text>
        <dbReference type="Rhea" id="RHEA:30187"/>
        <dbReference type="ChEBI" id="CHEBI:24646"/>
        <dbReference type="ChEBI" id="CHEBI:30839"/>
        <dbReference type="ChEBI" id="CHEBI:30864"/>
        <dbReference type="ChEBI" id="CHEBI:132124"/>
        <dbReference type="EC" id="1.3.5.2"/>
    </reaction>
</comment>
<dbReference type="EMBL" id="CP002049">
    <property type="protein sequence ID" value="ADI15806.1"/>
    <property type="molecule type" value="Genomic_DNA"/>
</dbReference>
<feature type="binding site" evidence="11">
    <location>
        <position position="70"/>
    </location>
    <ligand>
        <name>substrate</name>
    </ligand>
</feature>
<sequence>MYKALRPLLFHLDPESAHDRAMALLEWTARHPGALRLVRAACALDDERLQTRAFGLRFPNPIGLAAGFDKNAVAVPTWAALGFGFVEVGSVTAHAQPGNPKPRLFRLPEDAALVNRMGFNNAGAAAVAARLAALRASGAIQVPLGVNLGKSRVTPLDDAPGDYVQSLGALWPHADYFAVNVSSPNTPGLRALQEAARLDELLGAVTAFAAAQPVQKPILLKLAPDLSEAELAEAAERAARYGLAGLIATNTTVSREGLRTPLDEAGGLSGKPLRARSLAVLRFLQGLGTGLPLVSVGGVASVDDVYERLAAGASLVQLYTGLVYEGPLLLKRLHRGLLRRLEHEGLASVEELARRHAPPPGF</sequence>
<dbReference type="KEGG" id="tra:Trad_2703"/>
<dbReference type="GO" id="GO:0005737">
    <property type="term" value="C:cytoplasm"/>
    <property type="evidence" value="ECO:0007669"/>
    <property type="project" value="InterPro"/>
</dbReference>
<keyword evidence="8 11" id="KW-0560">Oxidoreductase</keyword>
<proteinExistence type="inferred from homology"/>
<comment type="function">
    <text evidence="1 11">Catalyzes the conversion of dihydroorotate to orotate with quinone as electron acceptor.</text>
</comment>
<feature type="binding site" evidence="11">
    <location>
        <begin position="115"/>
        <end position="119"/>
    </location>
    <ligand>
        <name>substrate</name>
    </ligand>
</feature>
<feature type="binding site" evidence="11">
    <location>
        <position position="298"/>
    </location>
    <ligand>
        <name>FMN</name>
        <dbReference type="ChEBI" id="CHEBI:58210"/>
    </ligand>
</feature>
<evidence type="ECO:0000256" key="3">
    <source>
        <dbReference type="ARBA" id="ARBA00005161"/>
    </source>
</evidence>